<feature type="region of interest" description="Disordered" evidence="2">
    <location>
        <begin position="1462"/>
        <end position="1481"/>
    </location>
</feature>
<evidence type="ECO:0000313" key="4">
    <source>
        <dbReference type="Proteomes" id="UP000290189"/>
    </source>
</evidence>
<geneLocation type="mitochondrion" evidence="3"/>
<feature type="compositionally biased region" description="Low complexity" evidence="2">
    <location>
        <begin position="1010"/>
        <end position="1029"/>
    </location>
</feature>
<feature type="compositionally biased region" description="Low complexity" evidence="2">
    <location>
        <begin position="1577"/>
        <end position="1591"/>
    </location>
</feature>
<feature type="region of interest" description="Disordered" evidence="2">
    <location>
        <begin position="575"/>
        <end position="680"/>
    </location>
</feature>
<evidence type="ECO:0000256" key="1">
    <source>
        <dbReference type="SAM" id="Coils"/>
    </source>
</evidence>
<feature type="coiled-coil region" evidence="1">
    <location>
        <begin position="193"/>
        <end position="262"/>
    </location>
</feature>
<feature type="region of interest" description="Disordered" evidence="2">
    <location>
        <begin position="730"/>
        <end position="764"/>
    </location>
</feature>
<dbReference type="SUPFAM" id="SSF54928">
    <property type="entry name" value="RNA-binding domain, RBD"/>
    <property type="match status" value="1"/>
</dbReference>
<feature type="coiled-coil region" evidence="1">
    <location>
        <begin position="687"/>
        <end position="725"/>
    </location>
</feature>
<feature type="region of interest" description="Disordered" evidence="2">
    <location>
        <begin position="1569"/>
        <end position="1596"/>
    </location>
</feature>
<organism evidence="3 4">
    <name type="scientific">Plasmodiophora brassicae</name>
    <name type="common">Clubroot disease agent</name>
    <dbReference type="NCBI Taxonomy" id="37360"/>
    <lineage>
        <taxon>Eukaryota</taxon>
        <taxon>Sar</taxon>
        <taxon>Rhizaria</taxon>
        <taxon>Endomyxa</taxon>
        <taxon>Phytomyxea</taxon>
        <taxon>Plasmodiophorida</taxon>
        <taxon>Plasmodiophoridae</taxon>
        <taxon>Plasmodiophora</taxon>
    </lineage>
</organism>
<dbReference type="Proteomes" id="UP000290189">
    <property type="component" value="Unassembled WGS sequence"/>
</dbReference>
<keyword evidence="3" id="KW-0496">Mitochondrion</keyword>
<evidence type="ECO:0000256" key="2">
    <source>
        <dbReference type="SAM" id="MobiDB-lite"/>
    </source>
</evidence>
<feature type="compositionally biased region" description="Acidic residues" evidence="2">
    <location>
        <begin position="866"/>
        <end position="876"/>
    </location>
</feature>
<feature type="compositionally biased region" description="Polar residues" evidence="2">
    <location>
        <begin position="603"/>
        <end position="615"/>
    </location>
</feature>
<feature type="region of interest" description="Disordered" evidence="2">
    <location>
        <begin position="1"/>
        <end position="38"/>
    </location>
</feature>
<feature type="compositionally biased region" description="Low complexity" evidence="2">
    <location>
        <begin position="749"/>
        <end position="764"/>
    </location>
</feature>
<feature type="region of interest" description="Disordered" evidence="2">
    <location>
        <begin position="1001"/>
        <end position="1030"/>
    </location>
</feature>
<evidence type="ECO:0008006" key="5">
    <source>
        <dbReference type="Google" id="ProtNLM"/>
    </source>
</evidence>
<feature type="compositionally biased region" description="Basic residues" evidence="2">
    <location>
        <begin position="731"/>
        <end position="742"/>
    </location>
</feature>
<dbReference type="EMBL" id="OVEO01000009">
    <property type="protein sequence ID" value="SPQ98292.1"/>
    <property type="molecule type" value="Genomic_DNA"/>
</dbReference>
<protein>
    <recommendedName>
        <fullName evidence="5">RRM domain-containing protein</fullName>
    </recommendedName>
</protein>
<dbReference type="GO" id="GO:0003676">
    <property type="term" value="F:nucleic acid binding"/>
    <property type="evidence" value="ECO:0007669"/>
    <property type="project" value="InterPro"/>
</dbReference>
<evidence type="ECO:0000313" key="3">
    <source>
        <dbReference type="EMBL" id="SPQ98292.1"/>
    </source>
</evidence>
<gene>
    <name evidence="3" type="ORF">PLBR_LOCUS5507</name>
</gene>
<proteinExistence type="predicted"/>
<feature type="compositionally biased region" description="Basic residues" evidence="2">
    <location>
        <begin position="834"/>
        <end position="845"/>
    </location>
</feature>
<feature type="compositionally biased region" description="Polar residues" evidence="2">
    <location>
        <begin position="846"/>
        <end position="858"/>
    </location>
</feature>
<accession>A0A3P3YDS1</accession>
<dbReference type="CDD" id="cd00590">
    <property type="entry name" value="RRM_SF"/>
    <property type="match status" value="1"/>
</dbReference>
<feature type="compositionally biased region" description="Basic residues" evidence="2">
    <location>
        <begin position="907"/>
        <end position="918"/>
    </location>
</feature>
<reference evidence="3 4" key="1">
    <citation type="submission" date="2018-03" db="EMBL/GenBank/DDBJ databases">
        <authorList>
            <person name="Fogelqvist J."/>
        </authorList>
    </citation>
    <scope>NUCLEOTIDE SEQUENCE [LARGE SCALE GENOMIC DNA]</scope>
</reference>
<feature type="compositionally biased region" description="Low complexity" evidence="2">
    <location>
        <begin position="1"/>
        <end position="28"/>
    </location>
</feature>
<keyword evidence="1" id="KW-0175">Coiled coil</keyword>
<sequence length="1634" mass="176067">MNDDAAGGALASSSPATTAAVDASSTVSAEDDDDNRYAKEVTEQWLRDLDIDEIYRGAHERPPSIPTVQQIRQLVKKPPKPIPEDAISDADVSHLMDVKNFATRAARPASRMEALLLRESLDKFLAEFDLRRQRYRHDPAAEAQLLVDEHNFMGVLAREAIGQVTVVCTERGQLLLDIWVRGERVREVAFDRVRVLREALAQAEADAERVRGALATAEVRAAALSNALGELRADHDRTVDQLQEERRQVQIERSTLDDVRARHNVETASCMARIVSAQHERQAAVEECQAIRARLDEEHGQLVALIGMELSEQLRSATPTATLIIGGYPTTTTEGDVTASLAVLDVARRTRLIQTGRREGAVVFVEFVSVCAAQTGRTILSGAGDGTRVAFANAFPNETLVVRGLEDPTRNGARIRRHFEQFGIVDKVVRGNGASVVQMRTPEMAAIALMRCNRVRRPDGEVMRVAFVDDGSRRGSMAASSSSSTATLPADIVFTPATTSQDRQDVEWDPPDGNVGAPEARTPLRLQESHNKASAGDDVDNEDDDIVLAPERPMPSREADNDACAANRNEAQMLETAGTTSPGRHSRVRSAGQALKQRRSPSRETGLQRPSTISPTPAHATEPSDVLSLSMSPEAETALGPSTPEPATAPPRTSTRAGSATAPRDTPGAARVADDDRSATMSADARCAQLESENAAIKKSAELAREMYEKYIEDARASIQALQEELLVQRHGGKSAGRRRGRQPSVSISAPATTSFTTGTSAAGAPATTVAAPAPATTPAAVTSTTTASAAAAAASAATDVSEECNAASGVQSQSVDGEGDAELATKMTSTAKGRARRVGKRRTKSQASSNETGATHTASAVVPDHDDDPADDSDDPVLPIGAVMLGEKPSGDQSGDQRPAPGSRAVPRRKAGPRANRHSLSTGTLPAARAAGARHGVTDHVWIEEMHEEEKERADQRRRVVQDEGAMSGGWHAEPNHISEAFPGTVAVPRPQRTVSVPQPRHTLARPKAVVPPASSTPAATTPEQPATLSLPLDKARSLSVPTLPPMLPAEDRDLIHQRSVLKRIAHVYRSKTEADLQRSRCGLALLPLADYIFNEYAPVNFGIPSLVASHCEDLFSSTAALAPTLTEVNTFKRFCDNAYGEDTTPLLSLYIRARRTLEQHWPEAPAALHSVSEGLAISESEFASALADFFPSVSRCRLRVFEQELNALAVPVNLSVDEGVAASVVPFIGLHAFLEFAIGKEAMLASRFRHLAARLFTVVTPDCRRAEVAHAIQAVFWRATSAQVEAALDQAMSEPRSLSAFTSGLEPLLATCKDPTLPVLLYVPSVQHGAAVDTHAQCLGLLRAVTDQWHRFRTRPFGLDHAIQKFHRGRFRSVPPLRMMVAAVEDQRDRCNALLRSGIAAEALLAFKRIASDVHGIMDVLDCVMGQHRGPYNADYEGRSLTVLQATMIDRFKNAKWDAADDRPHRTATSGSAAITPQPGAARVVPADIVHDVRNVQHEIGGLLRRSMSQTAVRSAANADALKGGPWPCPHGTCQPSKASLRQGHYNSTGAPSHSMALYNLKRNHDDSAAEVDEQQQQQRLPPLKLAQQSESAKPDEKAFVANLAGSFRLLPRRATRPVGDVRVLVKSASTL</sequence>
<feature type="region of interest" description="Disordered" evidence="2">
    <location>
        <begin position="827"/>
        <end position="934"/>
    </location>
</feature>
<dbReference type="InterPro" id="IPR035979">
    <property type="entry name" value="RBD_domain_sf"/>
</dbReference>
<feature type="region of interest" description="Disordered" evidence="2">
    <location>
        <begin position="497"/>
        <end position="545"/>
    </location>
</feature>
<name>A0A3P3YDS1_PLABS</name>